<dbReference type="PANTHER" id="PTHR30055:SF146">
    <property type="entry name" value="HTH-TYPE TRANSCRIPTIONAL DUAL REGULATOR CECR"/>
    <property type="match status" value="1"/>
</dbReference>
<gene>
    <name evidence="5" type="ORF">QF035_010475</name>
</gene>
<dbReference type="InterPro" id="IPR023772">
    <property type="entry name" value="DNA-bd_HTH_TetR-type_CS"/>
</dbReference>
<keyword evidence="6" id="KW-1185">Reference proteome</keyword>
<dbReference type="Pfam" id="PF00440">
    <property type="entry name" value="TetR_N"/>
    <property type="match status" value="1"/>
</dbReference>
<sequence>MFRGSGDAGVDRPTTRVGPSNNYTHECGFRGRLYAEPMSRAIAAVQTPGRRRRSEGKRAAILEAAEALFLAEGYERASVDAIAGRAQVSKRTVYDHFGDKGTVFLRVIERAHNAVVDTVRSAIDEELARGRDLREALTAFGQRVVTQTFPSSDYVTFRRLTSQRWAIPQLAEATRDRPERMLEERFAVLVADGEIRAEDPGLAARHFTALTISLALETLNVRGDTEAGEPEILAIIADGVDVFLRAYR</sequence>
<feature type="DNA-binding region" description="H-T-H motif" evidence="2">
    <location>
        <begin position="78"/>
        <end position="97"/>
    </location>
</feature>
<evidence type="ECO:0000313" key="5">
    <source>
        <dbReference type="EMBL" id="MDQ1032893.1"/>
    </source>
</evidence>
<dbReference type="PANTHER" id="PTHR30055">
    <property type="entry name" value="HTH-TYPE TRANSCRIPTIONAL REGULATOR RUTR"/>
    <property type="match status" value="1"/>
</dbReference>
<dbReference type="Pfam" id="PF14246">
    <property type="entry name" value="TetR_C_7"/>
    <property type="match status" value="1"/>
</dbReference>
<dbReference type="Gene3D" id="1.10.357.10">
    <property type="entry name" value="Tetracycline Repressor, domain 2"/>
    <property type="match status" value="1"/>
</dbReference>
<dbReference type="Proteomes" id="UP001230328">
    <property type="component" value="Unassembled WGS sequence"/>
</dbReference>
<comment type="caution">
    <text evidence="5">The sequence shown here is derived from an EMBL/GenBank/DDBJ whole genome shotgun (WGS) entry which is preliminary data.</text>
</comment>
<keyword evidence="1 2" id="KW-0238">DNA-binding</keyword>
<dbReference type="InterPro" id="IPR001647">
    <property type="entry name" value="HTH_TetR"/>
</dbReference>
<evidence type="ECO:0000256" key="2">
    <source>
        <dbReference type="PROSITE-ProRule" id="PRU00335"/>
    </source>
</evidence>
<evidence type="ECO:0000259" key="4">
    <source>
        <dbReference type="PROSITE" id="PS50977"/>
    </source>
</evidence>
<dbReference type="SUPFAM" id="SSF46689">
    <property type="entry name" value="Homeodomain-like"/>
    <property type="match status" value="1"/>
</dbReference>
<dbReference type="PRINTS" id="PR00455">
    <property type="entry name" value="HTHTETR"/>
</dbReference>
<accession>A0ABU0TAP5</accession>
<dbReference type="InterPro" id="IPR039536">
    <property type="entry name" value="TetR_C_Proteobacteria"/>
</dbReference>
<dbReference type="InterPro" id="IPR009057">
    <property type="entry name" value="Homeodomain-like_sf"/>
</dbReference>
<feature type="domain" description="HTH tetR-type" evidence="4">
    <location>
        <begin position="55"/>
        <end position="115"/>
    </location>
</feature>
<dbReference type="PROSITE" id="PS50977">
    <property type="entry name" value="HTH_TETR_2"/>
    <property type="match status" value="1"/>
</dbReference>
<dbReference type="EMBL" id="JAUSZI010000002">
    <property type="protein sequence ID" value="MDQ1032893.1"/>
    <property type="molecule type" value="Genomic_DNA"/>
</dbReference>
<reference evidence="5 6" key="1">
    <citation type="submission" date="2023-07" db="EMBL/GenBank/DDBJ databases">
        <title>Comparative genomics of wheat-associated soil bacteria to identify genetic determinants of phenazine resistance.</title>
        <authorList>
            <person name="Mouncey N."/>
        </authorList>
    </citation>
    <scope>NUCLEOTIDE SEQUENCE [LARGE SCALE GENOMIC DNA]</scope>
    <source>
        <strain evidence="5 6">V2I4</strain>
    </source>
</reference>
<feature type="region of interest" description="Disordered" evidence="3">
    <location>
        <begin position="1"/>
        <end position="23"/>
    </location>
</feature>
<evidence type="ECO:0000313" key="6">
    <source>
        <dbReference type="Proteomes" id="UP001230328"/>
    </source>
</evidence>
<name>A0ABU0TAP5_9ACTN</name>
<dbReference type="PROSITE" id="PS01081">
    <property type="entry name" value="HTH_TETR_1"/>
    <property type="match status" value="1"/>
</dbReference>
<proteinExistence type="predicted"/>
<organism evidence="5 6">
    <name type="scientific">Streptomyces umbrinus</name>
    <dbReference type="NCBI Taxonomy" id="67370"/>
    <lineage>
        <taxon>Bacteria</taxon>
        <taxon>Bacillati</taxon>
        <taxon>Actinomycetota</taxon>
        <taxon>Actinomycetes</taxon>
        <taxon>Kitasatosporales</taxon>
        <taxon>Streptomycetaceae</taxon>
        <taxon>Streptomyces</taxon>
        <taxon>Streptomyces phaeochromogenes group</taxon>
    </lineage>
</organism>
<dbReference type="InterPro" id="IPR050109">
    <property type="entry name" value="HTH-type_TetR-like_transc_reg"/>
</dbReference>
<evidence type="ECO:0000256" key="3">
    <source>
        <dbReference type="SAM" id="MobiDB-lite"/>
    </source>
</evidence>
<protein>
    <submittedName>
        <fullName evidence="5">TetR/AcrR family transcriptional repressor of mexJK operon</fullName>
    </submittedName>
</protein>
<evidence type="ECO:0000256" key="1">
    <source>
        <dbReference type="ARBA" id="ARBA00023125"/>
    </source>
</evidence>